<proteinExistence type="predicted"/>
<dbReference type="AlphaFoldDB" id="A0A545TRG1"/>
<accession>A0A545TRG1</accession>
<evidence type="ECO:0000313" key="2">
    <source>
        <dbReference type="EMBL" id="TQV79799.1"/>
    </source>
</evidence>
<dbReference type="Gene3D" id="3.40.50.2000">
    <property type="entry name" value="Glycogen Phosphorylase B"/>
    <property type="match status" value="1"/>
</dbReference>
<dbReference type="GO" id="GO:0016758">
    <property type="term" value="F:hexosyltransferase activity"/>
    <property type="evidence" value="ECO:0007669"/>
    <property type="project" value="InterPro"/>
</dbReference>
<organism evidence="2 3">
    <name type="scientific">Denitrobaculum tricleocarpae</name>
    <dbReference type="NCBI Taxonomy" id="2591009"/>
    <lineage>
        <taxon>Bacteria</taxon>
        <taxon>Pseudomonadati</taxon>
        <taxon>Pseudomonadota</taxon>
        <taxon>Alphaproteobacteria</taxon>
        <taxon>Rhodospirillales</taxon>
        <taxon>Rhodospirillaceae</taxon>
        <taxon>Denitrobaculum</taxon>
    </lineage>
</organism>
<gene>
    <name evidence="2" type="ORF">FKG95_13950</name>
</gene>
<dbReference type="Pfam" id="PF04101">
    <property type="entry name" value="Glyco_tran_28_C"/>
    <property type="match status" value="1"/>
</dbReference>
<feature type="domain" description="Glycosyl transferase family 28 C-terminal" evidence="1">
    <location>
        <begin position="227"/>
        <end position="365"/>
    </location>
</feature>
<evidence type="ECO:0000259" key="1">
    <source>
        <dbReference type="Pfam" id="PF04101"/>
    </source>
</evidence>
<protein>
    <submittedName>
        <fullName evidence="2">Glycosyl transferase</fullName>
    </submittedName>
</protein>
<dbReference type="PANTHER" id="PTHR21015">
    <property type="entry name" value="UDP-N-ACETYLGLUCOSAMINE--N-ACETYLMURAMYL-(PENTAPEPTIDE) PYROPHOSPHORYL-UNDECAPRENOL N-ACETYLGLUCOSAMINE TRANSFERASE 1"/>
    <property type="match status" value="1"/>
</dbReference>
<dbReference type="OrthoDB" id="503443at2"/>
<evidence type="ECO:0000313" key="3">
    <source>
        <dbReference type="Proteomes" id="UP000315252"/>
    </source>
</evidence>
<keyword evidence="3" id="KW-1185">Reference proteome</keyword>
<dbReference type="RefSeq" id="WP_142896979.1">
    <property type="nucleotide sequence ID" value="NZ_ML660055.1"/>
</dbReference>
<dbReference type="PANTHER" id="PTHR21015:SF28">
    <property type="entry name" value="SLL1722 PROTEIN"/>
    <property type="match status" value="1"/>
</dbReference>
<dbReference type="Proteomes" id="UP000315252">
    <property type="component" value="Unassembled WGS sequence"/>
</dbReference>
<sequence>MSATKKPSKRADVLFYVQHLLGIGHLRRASVLARAMDRAGLRVVFVSGGMPVPGTDVGGCAFVQLPPLRTLDESFSALVDAEGRELDDAGKTARRDLLLGLLEQHEPRVILFEMFPFGRRQMRFELMPLLDAAKASAHPPQVFCSLRDILTTHKKPGKTEWIVSAVERYFDQVLVHGDPSFVTLEQSFPATETFGDKIRYTGYVVETAHLPTQAEPRRDGEVLVSAGGGAVAAPLIEAAIEARPLTSLRDVPWRLLAGHNLPEDRFRALQALCGEGIVLERARADFTELMARARLSISQAGYNTVMDILATEVPAVLVPFAATQQTEQTLRAKLLAERGAAVLLPEERLDAQTLARSVEEALAPARPTHPFDKLDITGAERTAALISDVAQGDREDAAP</sequence>
<comment type="caution">
    <text evidence="2">The sequence shown here is derived from an EMBL/GenBank/DDBJ whole genome shotgun (WGS) entry which is preliminary data.</text>
</comment>
<dbReference type="SUPFAM" id="SSF53756">
    <property type="entry name" value="UDP-Glycosyltransferase/glycogen phosphorylase"/>
    <property type="match status" value="1"/>
</dbReference>
<name>A0A545TRG1_9PROT</name>
<reference evidence="2 3" key="1">
    <citation type="submission" date="2019-06" db="EMBL/GenBank/DDBJ databases">
        <title>Whole genome sequence for Rhodospirillaceae sp. R148.</title>
        <authorList>
            <person name="Wang G."/>
        </authorList>
    </citation>
    <scope>NUCLEOTIDE SEQUENCE [LARGE SCALE GENOMIC DNA]</scope>
    <source>
        <strain evidence="2 3">R148</strain>
    </source>
</reference>
<dbReference type="InterPro" id="IPR007235">
    <property type="entry name" value="Glyco_trans_28_C"/>
</dbReference>
<keyword evidence="2" id="KW-0808">Transferase</keyword>
<dbReference type="EMBL" id="VHSH01000004">
    <property type="protein sequence ID" value="TQV79799.1"/>
    <property type="molecule type" value="Genomic_DNA"/>
</dbReference>